<reference evidence="1" key="1">
    <citation type="submission" date="2018-07" db="EMBL/GenBank/DDBJ databases">
        <authorList>
            <consortium name="Genoscope - CEA"/>
            <person name="William W."/>
        </authorList>
    </citation>
    <scope>NUCLEOTIDE SEQUENCE</scope>
    <source>
        <strain evidence="1">IK1</strain>
    </source>
</reference>
<evidence type="ECO:0000313" key="1">
    <source>
        <dbReference type="EMBL" id="VBB46574.1"/>
    </source>
</evidence>
<accession>A0A653AFW8</accession>
<protein>
    <submittedName>
        <fullName evidence="1">Uncharacterized protein</fullName>
    </submittedName>
</protein>
<organism evidence="1">
    <name type="scientific">Uncultured Desulfatiglans sp</name>
    <dbReference type="NCBI Taxonomy" id="1748965"/>
    <lineage>
        <taxon>Bacteria</taxon>
        <taxon>Pseudomonadati</taxon>
        <taxon>Thermodesulfobacteriota</taxon>
        <taxon>Desulfobacteria</taxon>
        <taxon>Desulfatiglandales</taxon>
        <taxon>Desulfatiglandaceae</taxon>
        <taxon>Desulfatiglans</taxon>
        <taxon>environmental samples</taxon>
    </lineage>
</organism>
<sequence length="440" mass="49051">MKPKPMRQVALRMTVDPDLIHLAAAFAEQSAAAFKLDKKSVLALTLATEELVEHLSRTAARGGGIEILCKERVYCVEETFLLPGRNLDLRAFNLTARVSPEDESSLEETGLIIASRMVDGFRLKSVPDGLMLTLIKEKAYPEVSGDWSGTVKPLESFSVRRPDSEELKTFVHMARTFYETAQLPLAFRFPGKVVDMAAAGEFTVLIAADRTGNIGGGVLLHHSQNQVVEAAGPYIFGQEDPARMATELIEACIASLARTGKIGLILRHPTRHIPEGWFELLGTLEARGKDGEIRSNPFYYRQIEEDLGTAVWCHPELQAYLSGAYTRLALPRRIRTISDLGETPSPYSVIFVTLDPFHEEAILRPVWWNKDAEQNLADHLALLEKESLSNILFAMDLGSPWHVRFTPMLLRQGFEPRIVMPYGGASDLLLFQRPRRGASK</sequence>
<dbReference type="EMBL" id="UPXX01000031">
    <property type="protein sequence ID" value="VBB46574.1"/>
    <property type="molecule type" value="Genomic_DNA"/>
</dbReference>
<proteinExistence type="predicted"/>
<gene>
    <name evidence="1" type="ORF">TRIP_B40368</name>
</gene>
<dbReference type="AlphaFoldDB" id="A0A653AFW8"/>
<name>A0A653AFW8_UNCDX</name>